<dbReference type="InterPro" id="IPR029068">
    <property type="entry name" value="Glyas_Bleomycin-R_OHBP_Dase"/>
</dbReference>
<gene>
    <name evidence="2" type="ORF">ACT17_15060</name>
</gene>
<evidence type="ECO:0000313" key="3">
    <source>
        <dbReference type="Proteomes" id="UP000037594"/>
    </source>
</evidence>
<organism evidence="2 3">
    <name type="scientific">Mycolicibacterium conceptionense</name>
    <dbReference type="NCBI Taxonomy" id="451644"/>
    <lineage>
        <taxon>Bacteria</taxon>
        <taxon>Bacillati</taxon>
        <taxon>Actinomycetota</taxon>
        <taxon>Actinomycetes</taxon>
        <taxon>Mycobacteriales</taxon>
        <taxon>Mycobacteriaceae</taxon>
        <taxon>Mycolicibacterium</taxon>
    </lineage>
</organism>
<dbReference type="SUPFAM" id="SSF54593">
    <property type="entry name" value="Glyoxalase/Bleomycin resistance protein/Dihydroxybiphenyl dioxygenase"/>
    <property type="match status" value="1"/>
</dbReference>
<dbReference type="Pfam" id="PF00903">
    <property type="entry name" value="Glyoxalase"/>
    <property type="match status" value="1"/>
</dbReference>
<dbReference type="EMBL" id="LFOD01000012">
    <property type="protein sequence ID" value="KMV17601.1"/>
    <property type="molecule type" value="Genomic_DNA"/>
</dbReference>
<dbReference type="Gene3D" id="3.10.180.10">
    <property type="entry name" value="2,3-Dihydroxybiphenyl 1,2-Dioxygenase, domain 1"/>
    <property type="match status" value="1"/>
</dbReference>
<evidence type="ECO:0000259" key="1">
    <source>
        <dbReference type="PROSITE" id="PS51819"/>
    </source>
</evidence>
<dbReference type="RefSeq" id="WP_048895951.1">
    <property type="nucleotide sequence ID" value="NZ_LFOD01000012.1"/>
</dbReference>
<dbReference type="PROSITE" id="PS51819">
    <property type="entry name" value="VOC"/>
    <property type="match status" value="1"/>
</dbReference>
<dbReference type="PATRIC" id="fig|451644.5.peg.3118"/>
<name>A0A0J8U858_9MYCO</name>
<dbReference type="InterPro" id="IPR004360">
    <property type="entry name" value="Glyas_Fos-R_dOase_dom"/>
</dbReference>
<accession>A0A0J8U858</accession>
<proteinExistence type="predicted"/>
<protein>
    <recommendedName>
        <fullName evidence="1">VOC domain-containing protein</fullName>
    </recommendedName>
</protein>
<dbReference type="OrthoDB" id="4636582at2"/>
<dbReference type="AlphaFoldDB" id="A0A0J8U858"/>
<dbReference type="Proteomes" id="UP000037594">
    <property type="component" value="Unassembled WGS sequence"/>
</dbReference>
<evidence type="ECO:0000313" key="2">
    <source>
        <dbReference type="EMBL" id="KMV17601.1"/>
    </source>
</evidence>
<sequence length="121" mass="12860">MTNPLNLIVLYVSDLDASRRFYTACGLDFEPEKHGSGPLHFSTTLPTGLVLELYPQGSKAVTRTRLGFVVKNLDHARRALEAVGCTGLSTPKSLDYGLVSTVSDPDGNTVELVVAPAAANA</sequence>
<feature type="domain" description="VOC" evidence="1">
    <location>
        <begin position="4"/>
        <end position="115"/>
    </location>
</feature>
<reference evidence="2 3" key="1">
    <citation type="submission" date="2015-06" db="EMBL/GenBank/DDBJ databases">
        <title>Genome sequence of Mycobacterium conceptionense strain MLE.</title>
        <authorList>
            <person name="Greninger A.L."/>
            <person name="Cunningham G."/>
            <person name="Chiu C.Y."/>
            <person name="Miller S."/>
        </authorList>
    </citation>
    <scope>NUCLEOTIDE SEQUENCE [LARGE SCALE GENOMIC DNA]</scope>
    <source>
        <strain evidence="2 3">MLE</strain>
    </source>
</reference>
<comment type="caution">
    <text evidence="2">The sequence shown here is derived from an EMBL/GenBank/DDBJ whole genome shotgun (WGS) entry which is preliminary data.</text>
</comment>
<dbReference type="InterPro" id="IPR037523">
    <property type="entry name" value="VOC_core"/>
</dbReference>